<accession>A0A177CLQ3</accession>
<protein>
    <submittedName>
        <fullName evidence="1">Uncharacterized protein</fullName>
    </submittedName>
</protein>
<organism evidence="1 2">
    <name type="scientific">Paraphaeosphaeria sporulosa</name>
    <dbReference type="NCBI Taxonomy" id="1460663"/>
    <lineage>
        <taxon>Eukaryota</taxon>
        <taxon>Fungi</taxon>
        <taxon>Dikarya</taxon>
        <taxon>Ascomycota</taxon>
        <taxon>Pezizomycotina</taxon>
        <taxon>Dothideomycetes</taxon>
        <taxon>Pleosporomycetidae</taxon>
        <taxon>Pleosporales</taxon>
        <taxon>Massarineae</taxon>
        <taxon>Didymosphaeriaceae</taxon>
        <taxon>Paraphaeosphaeria</taxon>
    </lineage>
</organism>
<dbReference type="OrthoDB" id="3658469at2759"/>
<dbReference type="InParanoid" id="A0A177CLQ3"/>
<evidence type="ECO:0000313" key="2">
    <source>
        <dbReference type="Proteomes" id="UP000077069"/>
    </source>
</evidence>
<evidence type="ECO:0000313" key="1">
    <source>
        <dbReference type="EMBL" id="OAG07798.1"/>
    </source>
</evidence>
<sequence>MHCDLPQELRDHINKFFVEGSYDNEVIVRQANGNKMAYYVRQPLNADSYLWMEDPFFAQLRADCFGRRNTRDLLIAYYRSRTFKFAHRELGLVRAFLDTDELGLRARPLDHIRRLHLEVEPFLICSSRDEKTSDIDVEICRATLEGIAAAQAPHITTVIHLNLAQDILDGHVEQSLSSAASVVLEIAAIVTALIEQGVKIEVILEGVWDKSGGLKCLCFNQIYWPWREMDYGLGHVRTSQLVSPGERTRSHNIG</sequence>
<dbReference type="GeneID" id="28767602"/>
<name>A0A177CLQ3_9PLEO</name>
<dbReference type="EMBL" id="KV441551">
    <property type="protein sequence ID" value="OAG07798.1"/>
    <property type="molecule type" value="Genomic_DNA"/>
</dbReference>
<dbReference type="RefSeq" id="XP_018038163.1">
    <property type="nucleotide sequence ID" value="XM_018184116.1"/>
</dbReference>
<gene>
    <name evidence="1" type="ORF">CC84DRAFT_1243536</name>
</gene>
<dbReference type="AlphaFoldDB" id="A0A177CLQ3"/>
<proteinExistence type="predicted"/>
<keyword evidence="2" id="KW-1185">Reference proteome</keyword>
<reference evidence="1 2" key="1">
    <citation type="submission" date="2016-05" db="EMBL/GenBank/DDBJ databases">
        <title>Comparative analysis of secretome profiles of manganese(II)-oxidizing ascomycete fungi.</title>
        <authorList>
            <consortium name="DOE Joint Genome Institute"/>
            <person name="Zeiner C.A."/>
            <person name="Purvine S.O."/>
            <person name="Zink E.M."/>
            <person name="Wu S."/>
            <person name="Pasa-Tolic L."/>
            <person name="Chaput D.L."/>
            <person name="Haridas S."/>
            <person name="Grigoriev I.V."/>
            <person name="Santelli C.M."/>
            <person name="Hansel C.M."/>
        </authorList>
    </citation>
    <scope>NUCLEOTIDE SEQUENCE [LARGE SCALE GENOMIC DNA]</scope>
    <source>
        <strain evidence="1 2">AP3s5-JAC2a</strain>
    </source>
</reference>
<dbReference type="Proteomes" id="UP000077069">
    <property type="component" value="Unassembled WGS sequence"/>
</dbReference>